<evidence type="ECO:0000259" key="4">
    <source>
        <dbReference type="PROSITE" id="PS50893"/>
    </source>
</evidence>
<dbReference type="PROSITE" id="PS50893">
    <property type="entry name" value="ABC_TRANSPORTER_2"/>
    <property type="match status" value="1"/>
</dbReference>
<proteinExistence type="predicted"/>
<dbReference type="SMART" id="SM00382">
    <property type="entry name" value="AAA"/>
    <property type="match status" value="1"/>
</dbReference>
<gene>
    <name evidence="5" type="ORF">GTO87_08730</name>
</gene>
<dbReference type="KEGG" id="lsw:GTO87_08730"/>
<name>A0A7H9ELS1_9LACO</name>
<keyword evidence="1" id="KW-0813">Transport</keyword>
<dbReference type="Proteomes" id="UP000510886">
    <property type="component" value="Chromosome"/>
</dbReference>
<accession>A0A7H9ELS1</accession>
<reference evidence="5 6" key="1">
    <citation type="submission" date="2020-01" db="EMBL/GenBank/DDBJ databases">
        <title>Complete and circular genome sequences of six lactobacillus isolates from horses.</title>
        <authorList>
            <person name="Hassan H.M."/>
        </authorList>
    </citation>
    <scope>NUCLEOTIDE SEQUENCE [LARGE SCALE GENOMIC DNA]</scope>
    <source>
        <strain evidence="5 6">1A</strain>
    </source>
</reference>
<evidence type="ECO:0000256" key="3">
    <source>
        <dbReference type="ARBA" id="ARBA00022840"/>
    </source>
</evidence>
<evidence type="ECO:0000313" key="6">
    <source>
        <dbReference type="Proteomes" id="UP000510886"/>
    </source>
</evidence>
<dbReference type="InterPro" id="IPR003593">
    <property type="entry name" value="AAA+_ATPase"/>
</dbReference>
<keyword evidence="2" id="KW-0547">Nucleotide-binding</keyword>
<dbReference type="InterPro" id="IPR017871">
    <property type="entry name" value="ABC_transporter-like_CS"/>
</dbReference>
<dbReference type="InterPro" id="IPR027417">
    <property type="entry name" value="P-loop_NTPase"/>
</dbReference>
<sequence>MENILEVTHLTKHFGSLVAVDDVSFSVAPGEVLGLVGQNGAGKSTTFKMILKFLRPDAGMILTAGQPITTKFFDQLGYLPEERGLYLDMTIQEQVEYFAHLHGCKPAVTARRLPEWLERLAVKGDAKTKVKDLSKGNQQKVQLITALIHQPRLVILDEPFSGLDPVNVQLLIKVVLELKEQGTAIIFSSHNMKNVTAVSDKLLMLVNGRRRLYGSIAAIRNRYERKELYLEGVNGNDYPGVIARRNDGLGEVLTFDSQEHAEAAIAMVRNDERLQGFRLLEPTLDDIFAWEVKTNE</sequence>
<dbReference type="InterPro" id="IPR051782">
    <property type="entry name" value="ABC_Transporter_VariousFunc"/>
</dbReference>
<protein>
    <submittedName>
        <fullName evidence="5">ATP-binding cassette domain-containing protein</fullName>
    </submittedName>
</protein>
<keyword evidence="3 5" id="KW-0067">ATP-binding</keyword>
<dbReference type="PANTHER" id="PTHR42939">
    <property type="entry name" value="ABC TRANSPORTER ATP-BINDING PROTEIN ALBC-RELATED"/>
    <property type="match status" value="1"/>
</dbReference>
<dbReference type="AlphaFoldDB" id="A0A7H9ELS1"/>
<dbReference type="SUPFAM" id="SSF52540">
    <property type="entry name" value="P-loop containing nucleoside triphosphate hydrolases"/>
    <property type="match status" value="1"/>
</dbReference>
<dbReference type="Gene3D" id="3.40.50.300">
    <property type="entry name" value="P-loop containing nucleotide triphosphate hydrolases"/>
    <property type="match status" value="1"/>
</dbReference>
<evidence type="ECO:0000256" key="2">
    <source>
        <dbReference type="ARBA" id="ARBA00022741"/>
    </source>
</evidence>
<dbReference type="GO" id="GO:0016887">
    <property type="term" value="F:ATP hydrolysis activity"/>
    <property type="evidence" value="ECO:0007669"/>
    <property type="project" value="InterPro"/>
</dbReference>
<feature type="domain" description="ABC transporter" evidence="4">
    <location>
        <begin position="5"/>
        <end position="232"/>
    </location>
</feature>
<dbReference type="InterPro" id="IPR003439">
    <property type="entry name" value="ABC_transporter-like_ATP-bd"/>
</dbReference>
<dbReference type="PROSITE" id="PS00211">
    <property type="entry name" value="ABC_TRANSPORTER_1"/>
    <property type="match status" value="1"/>
</dbReference>
<dbReference type="Pfam" id="PF00005">
    <property type="entry name" value="ABC_tran"/>
    <property type="match status" value="1"/>
</dbReference>
<evidence type="ECO:0000313" key="5">
    <source>
        <dbReference type="EMBL" id="QLL78660.1"/>
    </source>
</evidence>
<organism evidence="5 6">
    <name type="scientific">Ligilactobacillus saerimneri</name>
    <dbReference type="NCBI Taxonomy" id="228229"/>
    <lineage>
        <taxon>Bacteria</taxon>
        <taxon>Bacillati</taxon>
        <taxon>Bacillota</taxon>
        <taxon>Bacilli</taxon>
        <taxon>Lactobacillales</taxon>
        <taxon>Lactobacillaceae</taxon>
        <taxon>Ligilactobacillus</taxon>
    </lineage>
</organism>
<dbReference type="EMBL" id="CP047418">
    <property type="protein sequence ID" value="QLL78660.1"/>
    <property type="molecule type" value="Genomic_DNA"/>
</dbReference>
<dbReference type="GO" id="GO:0005524">
    <property type="term" value="F:ATP binding"/>
    <property type="evidence" value="ECO:0007669"/>
    <property type="project" value="UniProtKB-KW"/>
</dbReference>
<evidence type="ECO:0000256" key="1">
    <source>
        <dbReference type="ARBA" id="ARBA00022448"/>
    </source>
</evidence>
<dbReference type="PANTHER" id="PTHR42939:SF1">
    <property type="entry name" value="ABC TRANSPORTER ATP-BINDING PROTEIN ALBC-RELATED"/>
    <property type="match status" value="1"/>
</dbReference>